<gene>
    <name evidence="1" type="ordered locus">FraEuI1c_1567</name>
</gene>
<dbReference type="RefSeq" id="WP_013422746.1">
    <property type="nucleotide sequence ID" value="NC_014666.1"/>
</dbReference>
<dbReference type="EMBL" id="CP002299">
    <property type="protein sequence ID" value="ADP79627.1"/>
    <property type="molecule type" value="Genomic_DNA"/>
</dbReference>
<reference evidence="1 2" key="1">
    <citation type="submission" date="2010-10" db="EMBL/GenBank/DDBJ databases">
        <title>Complete sequence of Frankia sp. EuI1c.</title>
        <authorList>
            <consortium name="US DOE Joint Genome Institute"/>
            <person name="Lucas S."/>
            <person name="Copeland A."/>
            <person name="Lapidus A."/>
            <person name="Cheng J.-F."/>
            <person name="Bruce D."/>
            <person name="Goodwin L."/>
            <person name="Pitluck S."/>
            <person name="Chertkov O."/>
            <person name="Detter J.C."/>
            <person name="Han C."/>
            <person name="Tapia R."/>
            <person name="Land M."/>
            <person name="Hauser L."/>
            <person name="Jeffries C."/>
            <person name="Kyrpides N."/>
            <person name="Ivanova N."/>
            <person name="Mikhailova N."/>
            <person name="Beauchemin N."/>
            <person name="Sen A."/>
            <person name="Sur S.A."/>
            <person name="Gtari M."/>
            <person name="Wall L."/>
            <person name="Tisa L."/>
            <person name="Woyke T."/>
        </authorList>
    </citation>
    <scope>NUCLEOTIDE SEQUENCE [LARGE SCALE GENOMIC DNA]</scope>
    <source>
        <strain evidence="2">DSM 45817 / CECT 9037 / EuI1c</strain>
    </source>
</reference>
<evidence type="ECO:0000313" key="1">
    <source>
        <dbReference type="EMBL" id="ADP79627.1"/>
    </source>
</evidence>
<organism evidence="1 2">
    <name type="scientific">Pseudofrankia inefficax (strain DSM 45817 / CECT 9037 / DDB 130130 / EuI1c)</name>
    <name type="common">Frankia inefficax</name>
    <dbReference type="NCBI Taxonomy" id="298654"/>
    <lineage>
        <taxon>Bacteria</taxon>
        <taxon>Bacillati</taxon>
        <taxon>Actinomycetota</taxon>
        <taxon>Actinomycetes</taxon>
        <taxon>Frankiales</taxon>
        <taxon>Frankiaceae</taxon>
        <taxon>Pseudofrankia</taxon>
    </lineage>
</organism>
<sequence>MNAPGTVSHQPAIPNPGGSISYLVVRQAVADIPRWFENFSASTPARRAAGGGDPLVLIEDEGAGQVMVIIPFSSAEAAAAWRSRLGVQRQTAAAGVRTESVEVRVLRSLAGG</sequence>
<dbReference type="HOGENOM" id="CLU_2142245_0_0_11"/>
<dbReference type="STRING" id="298654.FraEuI1c_1567"/>
<proteinExistence type="predicted"/>
<name>E3J7L8_PSEI1</name>
<accession>E3J7L8</accession>
<keyword evidence="2" id="KW-1185">Reference proteome</keyword>
<dbReference type="AlphaFoldDB" id="E3J7L8"/>
<dbReference type="InParanoid" id="E3J7L8"/>
<protein>
    <recommendedName>
        <fullName evidence="3">DUF1330 domain-containing protein</fullName>
    </recommendedName>
</protein>
<evidence type="ECO:0008006" key="3">
    <source>
        <dbReference type="Google" id="ProtNLM"/>
    </source>
</evidence>
<dbReference type="KEGG" id="fri:FraEuI1c_1567"/>
<evidence type="ECO:0000313" key="2">
    <source>
        <dbReference type="Proteomes" id="UP000002484"/>
    </source>
</evidence>
<dbReference type="Proteomes" id="UP000002484">
    <property type="component" value="Chromosome"/>
</dbReference>